<evidence type="ECO:0000313" key="1">
    <source>
        <dbReference type="EMBL" id="CAD1480919.1"/>
    </source>
</evidence>
<keyword evidence="2" id="KW-1185">Reference proteome</keyword>
<comment type="caution">
    <text evidence="1">The sequence shown here is derived from an EMBL/GenBank/DDBJ whole genome shotgun (WGS) entry which is preliminary data.</text>
</comment>
<feature type="non-terminal residue" evidence="1">
    <location>
        <position position="41"/>
    </location>
</feature>
<name>A0A6V7HK42_9HYME</name>
<sequence length="41" mass="4784">IYIFLKIRKVISLILKVALSSFIAIKNVLFFKQCSNPTNWI</sequence>
<protein>
    <submittedName>
        <fullName evidence="1">Uncharacterized protein</fullName>
    </submittedName>
</protein>
<proteinExistence type="predicted"/>
<dbReference type="Proteomes" id="UP000752696">
    <property type="component" value="Unassembled WGS sequence"/>
</dbReference>
<organism evidence="1 2">
    <name type="scientific">Heterotrigona itama</name>
    <dbReference type="NCBI Taxonomy" id="395501"/>
    <lineage>
        <taxon>Eukaryota</taxon>
        <taxon>Metazoa</taxon>
        <taxon>Ecdysozoa</taxon>
        <taxon>Arthropoda</taxon>
        <taxon>Hexapoda</taxon>
        <taxon>Insecta</taxon>
        <taxon>Pterygota</taxon>
        <taxon>Neoptera</taxon>
        <taxon>Endopterygota</taxon>
        <taxon>Hymenoptera</taxon>
        <taxon>Apocrita</taxon>
        <taxon>Aculeata</taxon>
        <taxon>Apoidea</taxon>
        <taxon>Anthophila</taxon>
        <taxon>Apidae</taxon>
        <taxon>Heterotrigona</taxon>
    </lineage>
</organism>
<accession>A0A6V7HK42</accession>
<feature type="non-terminal residue" evidence="1">
    <location>
        <position position="1"/>
    </location>
</feature>
<evidence type="ECO:0000313" key="2">
    <source>
        <dbReference type="Proteomes" id="UP000752696"/>
    </source>
</evidence>
<reference evidence="1" key="1">
    <citation type="submission" date="2020-07" db="EMBL/GenBank/DDBJ databases">
        <authorList>
            <person name="Nazaruddin N."/>
        </authorList>
    </citation>
    <scope>NUCLEOTIDE SEQUENCE</scope>
</reference>
<dbReference type="EMBL" id="CAJDYZ010013095">
    <property type="protein sequence ID" value="CAD1480919.1"/>
    <property type="molecule type" value="Genomic_DNA"/>
</dbReference>
<dbReference type="AlphaFoldDB" id="A0A6V7HK42"/>
<gene>
    <name evidence="1" type="ORF">MHI_LOCUS970894</name>
</gene>